<evidence type="ECO:0000256" key="7">
    <source>
        <dbReference type="ARBA" id="ARBA00023125"/>
    </source>
</evidence>
<keyword evidence="2" id="KW-0240">DNA-directed RNA polymerase</keyword>
<keyword evidence="5" id="KW-0805">Transcription regulation</keyword>
<name>A0A381QCZ2_9ZZZZ</name>
<evidence type="ECO:0000256" key="8">
    <source>
        <dbReference type="ARBA" id="ARBA00023163"/>
    </source>
</evidence>
<evidence type="ECO:0000256" key="2">
    <source>
        <dbReference type="ARBA" id="ARBA00022478"/>
    </source>
</evidence>
<dbReference type="InterPro" id="IPR000394">
    <property type="entry name" value="RNA_pol_sigma_54"/>
</dbReference>
<dbReference type="InterPro" id="IPR038709">
    <property type="entry name" value="RpoN_core-bd_sf"/>
</dbReference>
<dbReference type="Pfam" id="PF04552">
    <property type="entry name" value="Sigma54_DBD"/>
    <property type="match status" value="1"/>
</dbReference>
<evidence type="ECO:0000256" key="4">
    <source>
        <dbReference type="ARBA" id="ARBA00022695"/>
    </source>
</evidence>
<dbReference type="GO" id="GO:0006352">
    <property type="term" value="P:DNA-templated transcription initiation"/>
    <property type="evidence" value="ECO:0007669"/>
    <property type="project" value="InterPro"/>
</dbReference>
<dbReference type="PRINTS" id="PR00045">
    <property type="entry name" value="SIGMA54FCT"/>
</dbReference>
<dbReference type="Pfam" id="PF00309">
    <property type="entry name" value="Sigma54_AID"/>
    <property type="match status" value="1"/>
</dbReference>
<evidence type="ECO:0000313" key="11">
    <source>
        <dbReference type="EMBL" id="SUZ75533.1"/>
    </source>
</evidence>
<keyword evidence="7" id="KW-0238">DNA-binding</keyword>
<comment type="similarity">
    <text evidence="1">Belongs to the sigma-54 factor family.</text>
</comment>
<dbReference type="PIRSF" id="PIRSF000774">
    <property type="entry name" value="RpoN"/>
    <property type="match status" value="1"/>
</dbReference>
<dbReference type="InterPro" id="IPR007634">
    <property type="entry name" value="RNA_pol_sigma_54_DNA-bd"/>
</dbReference>
<dbReference type="NCBIfam" id="TIGR02395">
    <property type="entry name" value="rpoN_sigma"/>
    <property type="match status" value="1"/>
</dbReference>
<dbReference type="Gene3D" id="1.10.10.1330">
    <property type="entry name" value="RNA polymerase sigma-54 factor, core-binding domain"/>
    <property type="match status" value="1"/>
</dbReference>
<keyword evidence="8" id="KW-0804">Transcription</keyword>
<gene>
    <name evidence="11" type="ORF">METZ01_LOCUS28387</name>
</gene>
<dbReference type="GO" id="GO:0003677">
    <property type="term" value="F:DNA binding"/>
    <property type="evidence" value="ECO:0007669"/>
    <property type="project" value="UniProtKB-KW"/>
</dbReference>
<sequence length="465" mass="54250">MNKIILKQNLSQKLSPQQIQFIKLLQLSNTNIDSVIKKELEDNPALEEETVEIEEIEENETISSAHLENHSFSQKNYNSENISYSRESNLSNKQSFQENLLSQIAYLDLDHDQEIIAKQIIGTLDSDGYLRRDLELIIDDLAFSENKEFEIKTIKKVLKKIQNLEPPGIGSRNLKECLIIQINKKEEINSTEKLALNIIKNDFENFKNKHFEKIYEKYQEKKEKIIDAFNYIKTLNPKPAGGLEDENITEYLIPDFILKKIDNELNIFLTSGENKKINVNQHYISILNAMKNKKNKDEESKKSIDFIKQKIESAQWFVDALNQRNQTLLKTMKAILKIQNSFFNGGDENDLKPMILKDIAEIIKMDISTVSRIVRSKVIQTDFGIFPLKYFFSESTIKKNDELISSKIVKNSLKKIIEEEDKTKPYSDEKLEKILNQKGYEVARRTVSKYREQLKIPVARLRKEF</sequence>
<feature type="domain" description="RNA polymerase sigma factor 54 core-binding" evidence="10">
    <location>
        <begin position="87"/>
        <end position="283"/>
    </location>
</feature>
<evidence type="ECO:0008006" key="12">
    <source>
        <dbReference type="Google" id="ProtNLM"/>
    </source>
</evidence>
<proteinExistence type="inferred from homology"/>
<reference evidence="11" key="1">
    <citation type="submission" date="2018-05" db="EMBL/GenBank/DDBJ databases">
        <authorList>
            <person name="Lanie J.A."/>
            <person name="Ng W.-L."/>
            <person name="Kazmierczak K.M."/>
            <person name="Andrzejewski T.M."/>
            <person name="Davidsen T.M."/>
            <person name="Wayne K.J."/>
            <person name="Tettelin H."/>
            <person name="Glass J.I."/>
            <person name="Rusch D."/>
            <person name="Podicherti R."/>
            <person name="Tsui H.-C.T."/>
            <person name="Winkler M.E."/>
        </authorList>
    </citation>
    <scope>NUCLEOTIDE SEQUENCE</scope>
</reference>
<dbReference type="Pfam" id="PF04963">
    <property type="entry name" value="Sigma54_CBD"/>
    <property type="match status" value="1"/>
</dbReference>
<protein>
    <recommendedName>
        <fullName evidence="12">RNA polymerase sigma-54 factor</fullName>
    </recommendedName>
</protein>
<evidence type="ECO:0000259" key="9">
    <source>
        <dbReference type="Pfam" id="PF04552"/>
    </source>
</evidence>
<evidence type="ECO:0000256" key="5">
    <source>
        <dbReference type="ARBA" id="ARBA00023015"/>
    </source>
</evidence>
<keyword evidence="6" id="KW-0731">Sigma factor</keyword>
<dbReference type="PANTHER" id="PTHR32248:SF4">
    <property type="entry name" value="RNA POLYMERASE SIGMA-54 FACTOR"/>
    <property type="match status" value="1"/>
</dbReference>
<evidence type="ECO:0000256" key="3">
    <source>
        <dbReference type="ARBA" id="ARBA00022679"/>
    </source>
</evidence>
<organism evidence="11">
    <name type="scientific">marine metagenome</name>
    <dbReference type="NCBI Taxonomy" id="408172"/>
    <lineage>
        <taxon>unclassified sequences</taxon>
        <taxon>metagenomes</taxon>
        <taxon>ecological metagenomes</taxon>
    </lineage>
</organism>
<dbReference type="InterPro" id="IPR007046">
    <property type="entry name" value="RNA_pol_sigma_54_core-bd"/>
</dbReference>
<evidence type="ECO:0000256" key="6">
    <source>
        <dbReference type="ARBA" id="ARBA00023082"/>
    </source>
</evidence>
<dbReference type="GO" id="GO:0016987">
    <property type="term" value="F:sigma factor activity"/>
    <property type="evidence" value="ECO:0007669"/>
    <property type="project" value="UniProtKB-KW"/>
</dbReference>
<dbReference type="Gene3D" id="1.10.10.60">
    <property type="entry name" value="Homeodomain-like"/>
    <property type="match status" value="1"/>
</dbReference>
<dbReference type="EMBL" id="UINC01001249">
    <property type="protein sequence ID" value="SUZ75533.1"/>
    <property type="molecule type" value="Genomic_DNA"/>
</dbReference>
<accession>A0A381QCZ2</accession>
<feature type="domain" description="RNA polymerase sigma factor 54 DNA-binding" evidence="9">
    <location>
        <begin position="306"/>
        <end position="463"/>
    </location>
</feature>
<dbReference type="GO" id="GO:0000428">
    <property type="term" value="C:DNA-directed RNA polymerase complex"/>
    <property type="evidence" value="ECO:0007669"/>
    <property type="project" value="UniProtKB-KW"/>
</dbReference>
<dbReference type="PROSITE" id="PS50044">
    <property type="entry name" value="SIGMA54_3"/>
    <property type="match status" value="1"/>
</dbReference>
<evidence type="ECO:0000259" key="10">
    <source>
        <dbReference type="Pfam" id="PF04963"/>
    </source>
</evidence>
<dbReference type="PANTHER" id="PTHR32248">
    <property type="entry name" value="RNA POLYMERASE SIGMA-54 FACTOR"/>
    <property type="match status" value="1"/>
</dbReference>
<keyword evidence="4" id="KW-0548">Nucleotidyltransferase</keyword>
<dbReference type="GO" id="GO:0016779">
    <property type="term" value="F:nucleotidyltransferase activity"/>
    <property type="evidence" value="ECO:0007669"/>
    <property type="project" value="UniProtKB-KW"/>
</dbReference>
<evidence type="ECO:0000256" key="1">
    <source>
        <dbReference type="ARBA" id="ARBA00008798"/>
    </source>
</evidence>
<dbReference type="GO" id="GO:0001216">
    <property type="term" value="F:DNA-binding transcription activator activity"/>
    <property type="evidence" value="ECO:0007669"/>
    <property type="project" value="InterPro"/>
</dbReference>
<keyword evidence="3" id="KW-0808">Transferase</keyword>
<dbReference type="AlphaFoldDB" id="A0A381QCZ2"/>